<comment type="caution">
    <text evidence="2">The sequence shown here is derived from an EMBL/GenBank/DDBJ whole genome shotgun (WGS) entry which is preliminary data.</text>
</comment>
<reference evidence="2" key="1">
    <citation type="submission" date="2023-02" db="EMBL/GenBank/DDBJ databases">
        <title>Colletotrichum kahawae CIFC_Que2 genome sequencing and assembly.</title>
        <authorList>
            <person name="Baroncelli R."/>
        </authorList>
    </citation>
    <scope>NUCLEOTIDE SEQUENCE</scope>
    <source>
        <strain evidence="2">CIFC_Que2</strain>
    </source>
</reference>
<accession>A0AAE0D7X2</accession>
<dbReference type="EMBL" id="VYYT01000135">
    <property type="protein sequence ID" value="KAK2764630.1"/>
    <property type="molecule type" value="Genomic_DNA"/>
</dbReference>
<dbReference type="AlphaFoldDB" id="A0AAE0D7X2"/>
<evidence type="ECO:0000256" key="1">
    <source>
        <dbReference type="SAM" id="MobiDB-lite"/>
    </source>
</evidence>
<evidence type="ECO:0000313" key="2">
    <source>
        <dbReference type="EMBL" id="KAK2764630.1"/>
    </source>
</evidence>
<name>A0AAE0D7X2_COLKA</name>
<feature type="region of interest" description="Disordered" evidence="1">
    <location>
        <begin position="47"/>
        <end position="70"/>
    </location>
</feature>
<evidence type="ECO:0000313" key="3">
    <source>
        <dbReference type="Proteomes" id="UP001281614"/>
    </source>
</evidence>
<organism evidence="2 3">
    <name type="scientific">Colletotrichum kahawae</name>
    <name type="common">Coffee berry disease fungus</name>
    <dbReference type="NCBI Taxonomy" id="34407"/>
    <lineage>
        <taxon>Eukaryota</taxon>
        <taxon>Fungi</taxon>
        <taxon>Dikarya</taxon>
        <taxon>Ascomycota</taxon>
        <taxon>Pezizomycotina</taxon>
        <taxon>Sordariomycetes</taxon>
        <taxon>Hypocreomycetidae</taxon>
        <taxon>Glomerellales</taxon>
        <taxon>Glomerellaceae</taxon>
        <taxon>Colletotrichum</taxon>
        <taxon>Colletotrichum gloeosporioides species complex</taxon>
    </lineage>
</organism>
<keyword evidence="3" id="KW-1185">Reference proteome</keyword>
<dbReference type="Proteomes" id="UP001281614">
    <property type="component" value="Unassembled WGS sequence"/>
</dbReference>
<protein>
    <submittedName>
        <fullName evidence="2">Uncharacterized protein</fullName>
    </submittedName>
</protein>
<sequence length="382" mass="43620">MATLQGIEIGVGSYVAGAELTLLPMNRITRPYGINHFPWPFIKKSGRRKEPLPRNLATQPSGSFDPDAKPDQMLRLSVTKTLSGGFNKGPQVLLCEVLEAPSAKSSRYTPLELGDRIVIKVFDHECYPQVITFPRPYPPEVVADQDLSREASVFLYMHRIGRDETSKEEPLYRKLTGGMLLAPEYHGTWAIKLDRTNRYVGAVAMEYIDGVSLEDLCTRLDDSGRVYPNILPVPLYDTDEEPQTHGILDMKDESRLKILADILEWVVKVNYSYCRVWEMTYKGIGPLSGRESDNQRLPLPVHPADHFTTREFCDFTGWFPYQWWHDETKFEAWLLEAFGPKIPYEGRKIQDFSLYADLEVHTRMNAARSLPFANEDSIQGLV</sequence>
<gene>
    <name evidence="2" type="ORF">CKAH01_04795</name>
</gene>
<proteinExistence type="predicted"/>